<dbReference type="InterPro" id="IPR013216">
    <property type="entry name" value="Methyltransf_11"/>
</dbReference>
<dbReference type="InterPro" id="IPR029063">
    <property type="entry name" value="SAM-dependent_MTases_sf"/>
</dbReference>
<proteinExistence type="predicted"/>
<evidence type="ECO:0000313" key="2">
    <source>
        <dbReference type="EMBL" id="WIT09979.1"/>
    </source>
</evidence>
<keyword evidence="3" id="KW-1185">Reference proteome</keyword>
<dbReference type="CDD" id="cd02440">
    <property type="entry name" value="AdoMet_MTases"/>
    <property type="match status" value="1"/>
</dbReference>
<dbReference type="Gene3D" id="3.40.50.150">
    <property type="entry name" value="Vaccinia Virus protein VP39"/>
    <property type="match status" value="1"/>
</dbReference>
<dbReference type="RefSeq" id="WP_285231049.1">
    <property type="nucleotide sequence ID" value="NZ_CP116346.1"/>
</dbReference>
<evidence type="ECO:0000259" key="1">
    <source>
        <dbReference type="Pfam" id="PF08241"/>
    </source>
</evidence>
<protein>
    <submittedName>
        <fullName evidence="2">Class I SAM-dependent methyltransferase</fullName>
    </submittedName>
</protein>
<keyword evidence="2" id="KW-0808">Transferase</keyword>
<dbReference type="EMBL" id="CP116346">
    <property type="protein sequence ID" value="WIT09979.1"/>
    <property type="molecule type" value="Genomic_DNA"/>
</dbReference>
<dbReference type="GO" id="GO:0008757">
    <property type="term" value="F:S-adenosylmethionine-dependent methyltransferase activity"/>
    <property type="evidence" value="ECO:0007669"/>
    <property type="project" value="InterPro"/>
</dbReference>
<keyword evidence="2" id="KW-0489">Methyltransferase</keyword>
<dbReference type="SUPFAM" id="SSF53335">
    <property type="entry name" value="S-adenosyl-L-methionine-dependent methyltransferases"/>
    <property type="match status" value="1"/>
</dbReference>
<reference evidence="2" key="1">
    <citation type="submission" date="2023-01" db="EMBL/GenBank/DDBJ databases">
        <title>Whole genome sequence of Paucibacter sp. S2-9 isolated from pond sediment.</title>
        <authorList>
            <person name="Jung J.Y."/>
        </authorList>
    </citation>
    <scope>NUCLEOTIDE SEQUENCE</scope>
    <source>
        <strain evidence="2">S2-9</strain>
    </source>
</reference>
<feature type="domain" description="Methyltransferase type 11" evidence="1">
    <location>
        <begin position="287"/>
        <end position="379"/>
    </location>
</feature>
<evidence type="ECO:0000313" key="3">
    <source>
        <dbReference type="Proteomes" id="UP001177769"/>
    </source>
</evidence>
<gene>
    <name evidence="2" type="ORF">PFX98_13645</name>
</gene>
<dbReference type="Pfam" id="PF08241">
    <property type="entry name" value="Methyltransf_11"/>
    <property type="match status" value="1"/>
</dbReference>
<dbReference type="KEGG" id="pais:PFX98_13645"/>
<organism evidence="2 3">
    <name type="scientific">Paucibacter sediminis</name>
    <dbReference type="NCBI Taxonomy" id="3019553"/>
    <lineage>
        <taxon>Bacteria</taxon>
        <taxon>Pseudomonadati</taxon>
        <taxon>Pseudomonadota</taxon>
        <taxon>Betaproteobacteria</taxon>
        <taxon>Burkholderiales</taxon>
        <taxon>Sphaerotilaceae</taxon>
        <taxon>Roseateles</taxon>
    </lineage>
</organism>
<accession>A0AA95SU26</accession>
<name>A0AA95SU26_9BURK</name>
<dbReference type="AlphaFoldDB" id="A0AA95SU26"/>
<dbReference type="Proteomes" id="UP001177769">
    <property type="component" value="Chromosome"/>
</dbReference>
<dbReference type="GO" id="GO:0032259">
    <property type="term" value="P:methylation"/>
    <property type="evidence" value="ECO:0007669"/>
    <property type="project" value="UniProtKB-KW"/>
</dbReference>
<sequence>MSLSFRDPSGHVEDDGARIWRHVRPEAAEATHSLLASELYASLCRDGLLIPATEHPALEGGGLLLEHARVRWPSYPFEWTPGMLADAALLTLDIQARAWAQGWTLKDAAANNVLFDGPQPRFCDLLSLRQRCDDDAPGWEAYGQFVRHFVLPLLAVAELGRSPRDIFLAHRDGLKAAEVASYVPWHAQWNLAMLLHVRLPARLERRRIAHTEHKPGPARSGRPAADSTPWLLKNLRGFVERLAAACRGTSTWSEYTVNRDHYGDAELQAKRAAVAQILAARPYAQVLDVGANSGEFSRLAVAQGAQVLALDDDLNALEDLHRQARAERLPIQCLHANMARPTPATGWRLAETLDLPVRLHQQFDLVLMLAVVHHLAVTERLPLVQIFETMAGYCRGQLLIEFVPRDDPRFIEIAAANLALYEGWSREAFVAAAAPWFSVTQSIRISEQRELLLLTRR</sequence>